<evidence type="ECO:0000313" key="4">
    <source>
        <dbReference type="EMBL" id="RUS70917.1"/>
    </source>
</evidence>
<dbReference type="Proteomes" id="UP000271974">
    <property type="component" value="Unassembled WGS sequence"/>
</dbReference>
<feature type="transmembrane region" description="Helical" evidence="2">
    <location>
        <begin position="109"/>
        <end position="130"/>
    </location>
</feature>
<dbReference type="InterPro" id="IPR007110">
    <property type="entry name" value="Ig-like_dom"/>
</dbReference>
<comment type="caution">
    <text evidence="4">The sequence shown here is derived from an EMBL/GenBank/DDBJ whole genome shotgun (WGS) entry which is preliminary data.</text>
</comment>
<protein>
    <recommendedName>
        <fullName evidence="3">Ig-like domain-containing protein</fullName>
    </recommendedName>
</protein>
<keyword evidence="2" id="KW-0472">Membrane</keyword>
<keyword evidence="5" id="KW-1185">Reference proteome</keyword>
<evidence type="ECO:0000259" key="3">
    <source>
        <dbReference type="PROSITE" id="PS50835"/>
    </source>
</evidence>
<keyword evidence="2" id="KW-1133">Transmembrane helix</keyword>
<feature type="non-terminal residue" evidence="4">
    <location>
        <position position="1"/>
    </location>
</feature>
<name>A0A3S0Z755_ELYCH</name>
<evidence type="ECO:0000256" key="2">
    <source>
        <dbReference type="SAM" id="Phobius"/>
    </source>
</evidence>
<feature type="region of interest" description="Disordered" evidence="1">
    <location>
        <begin position="151"/>
        <end position="174"/>
    </location>
</feature>
<dbReference type="AlphaFoldDB" id="A0A3S0Z755"/>
<accession>A0A3S0Z755</accession>
<dbReference type="EMBL" id="RQTK01001306">
    <property type="protein sequence ID" value="RUS70917.1"/>
    <property type="molecule type" value="Genomic_DNA"/>
</dbReference>
<gene>
    <name evidence="4" type="ORF">EGW08_021319</name>
</gene>
<evidence type="ECO:0000256" key="1">
    <source>
        <dbReference type="SAM" id="MobiDB-lite"/>
    </source>
</evidence>
<proteinExistence type="predicted"/>
<keyword evidence="2" id="KW-0812">Transmembrane</keyword>
<evidence type="ECO:0000313" key="5">
    <source>
        <dbReference type="Proteomes" id="UP000271974"/>
    </source>
</evidence>
<dbReference type="PROSITE" id="PS50835">
    <property type="entry name" value="IG_LIKE"/>
    <property type="match status" value="1"/>
</dbReference>
<sequence length="174" mass="19102">EPPSLKSSKLSISQNLSTFTCGTVDSPGIPPVTLVWEVPYGTVILSKTYVHGNSELLTMRNFSGGVYSCEVDDSPAAECIPPYERSLWKAQLRTDVQSLEKDPYDLTRIVAIVCGVVLLVVHIIAMVEISRNKKTKAQSMELEMRQSWRSSIIHPPDSGGDVVDQPKRVASTAL</sequence>
<reference evidence="4 5" key="1">
    <citation type="submission" date="2019-01" db="EMBL/GenBank/DDBJ databases">
        <title>A draft genome assembly of the solar-powered sea slug Elysia chlorotica.</title>
        <authorList>
            <person name="Cai H."/>
            <person name="Li Q."/>
            <person name="Fang X."/>
            <person name="Li J."/>
            <person name="Curtis N.E."/>
            <person name="Altenburger A."/>
            <person name="Shibata T."/>
            <person name="Feng M."/>
            <person name="Maeda T."/>
            <person name="Schwartz J.A."/>
            <person name="Shigenobu S."/>
            <person name="Lundholm N."/>
            <person name="Nishiyama T."/>
            <person name="Yang H."/>
            <person name="Hasebe M."/>
            <person name="Li S."/>
            <person name="Pierce S.K."/>
            <person name="Wang J."/>
        </authorList>
    </citation>
    <scope>NUCLEOTIDE SEQUENCE [LARGE SCALE GENOMIC DNA]</scope>
    <source>
        <strain evidence="4">EC2010</strain>
        <tissue evidence="4">Whole organism of an adult</tissue>
    </source>
</reference>
<organism evidence="4 5">
    <name type="scientific">Elysia chlorotica</name>
    <name type="common">Eastern emerald elysia</name>
    <name type="synonym">Sea slug</name>
    <dbReference type="NCBI Taxonomy" id="188477"/>
    <lineage>
        <taxon>Eukaryota</taxon>
        <taxon>Metazoa</taxon>
        <taxon>Spiralia</taxon>
        <taxon>Lophotrochozoa</taxon>
        <taxon>Mollusca</taxon>
        <taxon>Gastropoda</taxon>
        <taxon>Heterobranchia</taxon>
        <taxon>Euthyneura</taxon>
        <taxon>Panpulmonata</taxon>
        <taxon>Sacoglossa</taxon>
        <taxon>Placobranchoidea</taxon>
        <taxon>Plakobranchidae</taxon>
        <taxon>Elysia</taxon>
    </lineage>
</organism>
<feature type="domain" description="Ig-like" evidence="3">
    <location>
        <begin position="3"/>
        <end position="74"/>
    </location>
</feature>